<gene>
    <name evidence="2" type="ORF">ELH90_12540</name>
</gene>
<name>A0A7M3DUU6_RHILE</name>
<evidence type="ECO:0000256" key="1">
    <source>
        <dbReference type="SAM" id="MobiDB-lite"/>
    </source>
</evidence>
<evidence type="ECO:0000313" key="2">
    <source>
        <dbReference type="EMBL" id="TAY52413.1"/>
    </source>
</evidence>
<dbReference type="Proteomes" id="UP000292974">
    <property type="component" value="Unassembled WGS sequence"/>
</dbReference>
<accession>A0A7M3DUU6</accession>
<dbReference type="EMBL" id="SIOP01000001">
    <property type="protein sequence ID" value="TAY52413.1"/>
    <property type="molecule type" value="Genomic_DNA"/>
</dbReference>
<protein>
    <submittedName>
        <fullName evidence="2">Uncharacterized protein</fullName>
    </submittedName>
</protein>
<sequence length="65" mass="7081">MRGLHGTPFHHNLSVHSAAGAWRVVGKTGVADPLIRPTGTFSPRGEEGVERSRHAPLRMWRSGVV</sequence>
<feature type="compositionally biased region" description="Basic and acidic residues" evidence="1">
    <location>
        <begin position="44"/>
        <end position="53"/>
    </location>
</feature>
<dbReference type="AlphaFoldDB" id="A0A7M3DUU6"/>
<evidence type="ECO:0000313" key="3">
    <source>
        <dbReference type="Proteomes" id="UP000292974"/>
    </source>
</evidence>
<organism evidence="2 3">
    <name type="scientific">Rhizobium leguminosarum</name>
    <dbReference type="NCBI Taxonomy" id="384"/>
    <lineage>
        <taxon>Bacteria</taxon>
        <taxon>Pseudomonadati</taxon>
        <taxon>Pseudomonadota</taxon>
        <taxon>Alphaproteobacteria</taxon>
        <taxon>Hyphomicrobiales</taxon>
        <taxon>Rhizobiaceae</taxon>
        <taxon>Rhizobium/Agrobacterium group</taxon>
        <taxon>Rhizobium</taxon>
    </lineage>
</organism>
<reference evidence="2 3" key="1">
    <citation type="submission" date="2019-02" db="EMBL/GenBank/DDBJ databases">
        <title>The genomic architecture of introgression among sibling species of bacteria.</title>
        <authorList>
            <person name="Cavassim M.I.A."/>
            <person name="Moeskjaer S."/>
            <person name="Moslemi C."/>
            <person name="Fields B."/>
            <person name="Bachmann A."/>
            <person name="Vilhjalmsson B."/>
            <person name="Schierup M.H."/>
            <person name="Young J.P.W."/>
            <person name="Andersen S.U."/>
        </authorList>
    </citation>
    <scope>NUCLEOTIDE SEQUENCE [LARGE SCALE GENOMIC DNA]</scope>
    <source>
        <strain evidence="2 3">SM135B</strain>
    </source>
</reference>
<feature type="region of interest" description="Disordered" evidence="1">
    <location>
        <begin position="32"/>
        <end position="53"/>
    </location>
</feature>
<comment type="caution">
    <text evidence="2">The sequence shown here is derived from an EMBL/GenBank/DDBJ whole genome shotgun (WGS) entry which is preliminary data.</text>
</comment>
<proteinExistence type="predicted"/>